<gene>
    <name evidence="1" type="ORF">L6164_015768</name>
</gene>
<sequence>MDSPETSKNNVTTTASTTTAATSSSESPPVQESPFFRFVNNLSPIKSAKASHLAQGFLGLSSPPLVFTSPRINSQSEAQFLKRPQFSQSHCVETSQGNNKSESFIDDPDISNKSASLLPGNVITDTQKDLVIKNDENTQHCSSSPRVDEYLVDPVDVDCMYTTHSVNPDVKQFNDAVESSQEESKDVDEPENIEDEITDVGGLSKECAKSERQQCRNSFSQDLQEYEDCGEMGPNSSICAENMKQDGSELMQACLKPRGMRRRCLQFEEAASNAFGNIKSSSLPLNTPEESRTSSRSSELRDLIAYGSKPSGIGLHLNSIVNAMPLAEGCMQKMKSVSSVSWQKVENMNKCLISSNMDGQSSVGAEDERREITATSESPSTMDPSNYLDHVEHPADVHYKRKLNPKEAGNFEEMSQSSPKRKKKKISATGEDDGCKRCNCKKSKCLKLYCDCFAAGIYCAETCSCQGCYNRPEYEDTVFETRQQIESRNPLAFAPKIVQRATDFPLNEMEDVHLTTPSSARHKRGCNCKRSLCLKKYCECYQANVGCSSACRCEGCKNAYGKKEDYIAIEHAFSKERLSGRVEKVSDGTFHNELEMVANNTDLLRGDLFDLHQLSPLTPSLQCSDQGKEAAKSRVLTGNYHPSSGSDVTVFTPHAKFAECPENPERSLVLQETNEMVGTDSGHWQLDSDNVEIMDQSSPRCTSVSNAGRFASMSNAPSRTMDASIPSKTREWTHHPQAQQSHGSSNILSGGSLRWRSSPITPMTRLGEIKNLECNESESRLFDILEDETPEVLKEASTPRESVKASSPNQKRVSPPKSLARELGSSSSVGLRSGRKFILKAVPSFPPLTPCIDSKGPSHENSGASNSKYSKQAPR</sequence>
<dbReference type="EMBL" id="CM039431">
    <property type="protein sequence ID" value="KAI4337338.1"/>
    <property type="molecule type" value="Genomic_DNA"/>
</dbReference>
<comment type="caution">
    <text evidence="1">The sequence shown here is derived from an EMBL/GenBank/DDBJ whole genome shotgun (WGS) entry which is preliminary data.</text>
</comment>
<accession>A0ACB9NMN0</accession>
<proteinExistence type="predicted"/>
<evidence type="ECO:0000313" key="1">
    <source>
        <dbReference type="EMBL" id="KAI4337338.1"/>
    </source>
</evidence>
<organism evidence="1 2">
    <name type="scientific">Bauhinia variegata</name>
    <name type="common">Purple orchid tree</name>
    <name type="synonym">Phanera variegata</name>
    <dbReference type="NCBI Taxonomy" id="167791"/>
    <lineage>
        <taxon>Eukaryota</taxon>
        <taxon>Viridiplantae</taxon>
        <taxon>Streptophyta</taxon>
        <taxon>Embryophyta</taxon>
        <taxon>Tracheophyta</taxon>
        <taxon>Spermatophyta</taxon>
        <taxon>Magnoliopsida</taxon>
        <taxon>eudicotyledons</taxon>
        <taxon>Gunneridae</taxon>
        <taxon>Pentapetalae</taxon>
        <taxon>rosids</taxon>
        <taxon>fabids</taxon>
        <taxon>Fabales</taxon>
        <taxon>Fabaceae</taxon>
        <taxon>Cercidoideae</taxon>
        <taxon>Cercideae</taxon>
        <taxon>Bauhiniinae</taxon>
        <taxon>Bauhinia</taxon>
    </lineage>
</organism>
<keyword evidence="2" id="KW-1185">Reference proteome</keyword>
<evidence type="ECO:0000313" key="2">
    <source>
        <dbReference type="Proteomes" id="UP000828941"/>
    </source>
</evidence>
<reference evidence="1 2" key="1">
    <citation type="journal article" date="2022" name="DNA Res.">
        <title>Chromosomal-level genome assembly of the orchid tree Bauhinia variegata (Leguminosae; Cercidoideae) supports the allotetraploid origin hypothesis of Bauhinia.</title>
        <authorList>
            <person name="Zhong Y."/>
            <person name="Chen Y."/>
            <person name="Zheng D."/>
            <person name="Pang J."/>
            <person name="Liu Y."/>
            <person name="Luo S."/>
            <person name="Meng S."/>
            <person name="Qian L."/>
            <person name="Wei D."/>
            <person name="Dai S."/>
            <person name="Zhou R."/>
        </authorList>
    </citation>
    <scope>NUCLEOTIDE SEQUENCE [LARGE SCALE GENOMIC DNA]</scope>
    <source>
        <strain evidence="1">BV-YZ2020</strain>
    </source>
</reference>
<name>A0ACB9NMN0_BAUVA</name>
<dbReference type="Proteomes" id="UP000828941">
    <property type="component" value="Chromosome 6"/>
</dbReference>
<protein>
    <submittedName>
        <fullName evidence="1">Uncharacterized protein</fullName>
    </submittedName>
</protein>